<name>A0ABX7L7T0_9BACL</name>
<organism evidence="1 2">
    <name type="scientific">Paenibacillus tianjinensis</name>
    <dbReference type="NCBI Taxonomy" id="2810347"/>
    <lineage>
        <taxon>Bacteria</taxon>
        <taxon>Bacillati</taxon>
        <taxon>Bacillota</taxon>
        <taxon>Bacilli</taxon>
        <taxon>Bacillales</taxon>
        <taxon>Paenibacillaceae</taxon>
        <taxon>Paenibacillus</taxon>
    </lineage>
</organism>
<sequence length="78" mass="9223">MNVRFTEHAKERCRQSNVDWRSLAREVSGLNITGKLRWMTKWGTLVLQRVSNEVVIVKTFIAKYKYKGQKYHKGCTTF</sequence>
<dbReference type="EMBL" id="CP070969">
    <property type="protein sequence ID" value="QSF43391.1"/>
    <property type="molecule type" value="Genomic_DNA"/>
</dbReference>
<evidence type="ECO:0000313" key="2">
    <source>
        <dbReference type="Proteomes" id="UP000663452"/>
    </source>
</evidence>
<protein>
    <recommendedName>
        <fullName evidence="3">DUF4258 domain-containing protein</fullName>
    </recommendedName>
</protein>
<proteinExistence type="predicted"/>
<dbReference type="RefSeq" id="WP_206101024.1">
    <property type="nucleotide sequence ID" value="NZ_CP070969.1"/>
</dbReference>
<evidence type="ECO:0008006" key="3">
    <source>
        <dbReference type="Google" id="ProtNLM"/>
    </source>
</evidence>
<keyword evidence="2" id="KW-1185">Reference proteome</keyword>
<reference evidence="1 2" key="1">
    <citation type="submission" date="2021-02" db="EMBL/GenBank/DDBJ databases">
        <title>Paenibacillus tianjinensis sp. nov.</title>
        <authorList>
            <person name="Liu H."/>
        </authorList>
    </citation>
    <scope>NUCLEOTIDE SEQUENCE [LARGE SCALE GENOMIC DNA]</scope>
    <source>
        <strain evidence="1 2">TB2019</strain>
    </source>
</reference>
<accession>A0ABX7L7T0</accession>
<gene>
    <name evidence="1" type="ORF">JRJ22_19180</name>
</gene>
<evidence type="ECO:0000313" key="1">
    <source>
        <dbReference type="EMBL" id="QSF43391.1"/>
    </source>
</evidence>
<dbReference type="Proteomes" id="UP000663452">
    <property type="component" value="Chromosome"/>
</dbReference>